<dbReference type="RefSeq" id="XP_029028731.2">
    <property type="nucleotide sequence ID" value="XM_029172898.3"/>
</dbReference>
<dbReference type="OrthoDB" id="5835829at2759"/>
<dbReference type="PANTHER" id="PTHR48043:SF63">
    <property type="entry name" value="UDP GLUCURONOSYLTRANSFERASE 5 FAMILY, POLYPEPTIDE F1-RELATED"/>
    <property type="match status" value="1"/>
</dbReference>
<protein>
    <submittedName>
        <fullName evidence="7">UDP-glucuronosyltransferase 1A5-like isoform X1</fullName>
    </submittedName>
</protein>
<evidence type="ECO:0000256" key="1">
    <source>
        <dbReference type="ARBA" id="ARBA00009995"/>
    </source>
</evidence>
<evidence type="ECO:0000313" key="6">
    <source>
        <dbReference type="Proteomes" id="UP000515150"/>
    </source>
</evidence>
<feature type="chain" id="PRO_5040724814" evidence="5">
    <location>
        <begin position="25"/>
        <end position="613"/>
    </location>
</feature>
<sequence>MSSCFGSSFHFLFYFGSTPGFCFCSSFTSCLPYVTAVPVSTGYYPHLQFISNQFTVDLSTTSHPSTSPDCYYTFVCLRSSIRPRIMTPHIHGTLALFIVCLISFTPPCDGGNILVFPLEGSHWINMKVLLEELHARGHSITVIRASTSWYIPEKSHLYTSVTLHMEQGLEDVFGTFVNEHLRVLLGEASTMAFLKITKDFNILFSQMHSLWCDALVQLFEDTKTMKILRDSQFDLVLTDPGVSTGVVLAKYLKLPIVLYVRWITSGDGQFAIAPSPLSYIPVPGSGFTDKMNFMQRVKNFLFYSIILLQQRVMIGPHYTAVCEKYIEGGCEVISLLQEADIWLFRSDFVFDFPRPTMPNVVYIGGFQCKPVQPLPAELEDFVQVAGEHGVIVMSLGTFVDDLPKEVTDAIASVFAKMPQKVIWRYKGKRPSTLGNNTLLVDWMPQKDLLGHPLTKVFVAHGGTNGVQEAIYYGVPVLGIPLFFDQYDNLLRLQERGAGKILQLNEISQSFEQSLMEVLHQDSYRQNMQRLSDLHRDQPVAPMDQAVFWVEYVMRHRGAAHLRTEAYKMPWYSYYCLDVVLLLLAAVTLLLLSMVAMFRFLCYRCFRKSKAKQH</sequence>
<evidence type="ECO:0000256" key="2">
    <source>
        <dbReference type="ARBA" id="ARBA00022676"/>
    </source>
</evidence>
<evidence type="ECO:0000256" key="3">
    <source>
        <dbReference type="ARBA" id="ARBA00022679"/>
    </source>
</evidence>
<evidence type="ECO:0000256" key="4">
    <source>
        <dbReference type="SAM" id="Phobius"/>
    </source>
</evidence>
<dbReference type="SUPFAM" id="SSF53756">
    <property type="entry name" value="UDP-Glycosyltransferase/glycogen phosphorylase"/>
    <property type="match status" value="1"/>
</dbReference>
<dbReference type="InterPro" id="IPR002213">
    <property type="entry name" value="UDP_glucos_trans"/>
</dbReference>
<keyword evidence="4" id="KW-0472">Membrane</keyword>
<dbReference type="GeneID" id="114869068"/>
<dbReference type="FunFam" id="3.40.50.2000:FF:000021">
    <property type="entry name" value="UDP-glucuronosyltransferase"/>
    <property type="match status" value="1"/>
</dbReference>
<feature type="transmembrane region" description="Helical" evidence="4">
    <location>
        <begin position="578"/>
        <end position="601"/>
    </location>
</feature>
<dbReference type="Proteomes" id="UP000515150">
    <property type="component" value="Chromosome 14"/>
</dbReference>
<reference evidence="7" key="1">
    <citation type="submission" date="2025-08" db="UniProtKB">
        <authorList>
            <consortium name="RefSeq"/>
        </authorList>
    </citation>
    <scope>IDENTIFICATION</scope>
</reference>
<dbReference type="InterPro" id="IPR035595">
    <property type="entry name" value="UDP_glycos_trans_CS"/>
</dbReference>
<keyword evidence="4" id="KW-0812">Transmembrane</keyword>
<proteinExistence type="inferred from homology"/>
<dbReference type="PROSITE" id="PS00375">
    <property type="entry name" value="UDPGT"/>
    <property type="match status" value="1"/>
</dbReference>
<dbReference type="GO" id="GO:0008194">
    <property type="term" value="F:UDP-glycosyltransferase activity"/>
    <property type="evidence" value="ECO:0007669"/>
    <property type="project" value="InterPro"/>
</dbReference>
<feature type="signal peptide" evidence="5">
    <location>
        <begin position="1"/>
        <end position="24"/>
    </location>
</feature>
<evidence type="ECO:0000256" key="5">
    <source>
        <dbReference type="SAM" id="SignalP"/>
    </source>
</evidence>
<keyword evidence="4" id="KW-1133">Transmembrane helix</keyword>
<keyword evidence="3" id="KW-0808">Transferase</keyword>
<evidence type="ECO:0000313" key="7">
    <source>
        <dbReference type="RefSeq" id="XP_029028731.2"/>
    </source>
</evidence>
<dbReference type="PANTHER" id="PTHR48043">
    <property type="entry name" value="EG:EG0003.4 PROTEIN-RELATED"/>
    <property type="match status" value="1"/>
</dbReference>
<dbReference type="AlphaFoldDB" id="A0A6P7P901"/>
<dbReference type="Gene3D" id="3.40.50.2000">
    <property type="entry name" value="Glycogen Phosphorylase B"/>
    <property type="match status" value="2"/>
</dbReference>
<organism evidence="6 7">
    <name type="scientific">Betta splendens</name>
    <name type="common">Siamese fighting fish</name>
    <dbReference type="NCBI Taxonomy" id="158456"/>
    <lineage>
        <taxon>Eukaryota</taxon>
        <taxon>Metazoa</taxon>
        <taxon>Chordata</taxon>
        <taxon>Craniata</taxon>
        <taxon>Vertebrata</taxon>
        <taxon>Euteleostomi</taxon>
        <taxon>Actinopterygii</taxon>
        <taxon>Neopterygii</taxon>
        <taxon>Teleostei</taxon>
        <taxon>Neoteleostei</taxon>
        <taxon>Acanthomorphata</taxon>
        <taxon>Anabantaria</taxon>
        <taxon>Anabantiformes</taxon>
        <taxon>Anabantoidei</taxon>
        <taxon>Osphronemidae</taxon>
        <taxon>Betta</taxon>
    </lineage>
</organism>
<name>A0A6P7P901_BETSP</name>
<keyword evidence="2" id="KW-0328">Glycosyltransferase</keyword>
<dbReference type="InterPro" id="IPR050271">
    <property type="entry name" value="UDP-glycosyltransferase"/>
</dbReference>
<gene>
    <name evidence="7" type="primary">LOC114869068</name>
</gene>
<accession>A0A6P7P901</accession>
<dbReference type="CDD" id="cd03784">
    <property type="entry name" value="GT1_Gtf-like"/>
    <property type="match status" value="1"/>
</dbReference>
<keyword evidence="5" id="KW-0732">Signal</keyword>
<dbReference type="Pfam" id="PF00201">
    <property type="entry name" value="UDPGT"/>
    <property type="match status" value="1"/>
</dbReference>
<keyword evidence="6" id="KW-1185">Reference proteome</keyword>
<comment type="similarity">
    <text evidence="1">Belongs to the UDP-glycosyltransferase family.</text>
</comment>